<sequence>MPSSTDSPDTYPKHLLSIPYSPLSPLNTLDIHIPAPLSPSDTHKYWIIYLHGGAFRDPTCTSTSILPPSRTSSRPRTSPP</sequence>
<reference evidence="3 4" key="1">
    <citation type="submission" date="2019-09" db="EMBL/GenBank/DDBJ databases">
        <title>The hologenome of the rock-dwelling lichen Lasallia pustulata.</title>
        <authorList>
            <person name="Greshake Tzovaras B."/>
            <person name="Segers F."/>
            <person name="Bicker A."/>
            <person name="Dal Grande F."/>
            <person name="Otte J."/>
            <person name="Hankeln T."/>
            <person name="Schmitt I."/>
            <person name="Ebersberger I."/>
        </authorList>
    </citation>
    <scope>NUCLEOTIDE SEQUENCE [LARGE SCALE GENOMIC DNA]</scope>
    <source>
        <strain evidence="3">A1-1</strain>
    </source>
</reference>
<name>A0A5M8PE93_9LECA</name>
<proteinExistence type="inferred from homology"/>
<dbReference type="GO" id="GO:0016787">
    <property type="term" value="F:hydrolase activity"/>
    <property type="evidence" value="ECO:0007669"/>
    <property type="project" value="UniProtKB-KW"/>
</dbReference>
<dbReference type="AlphaFoldDB" id="A0A5M8PE93"/>
<protein>
    <submittedName>
        <fullName evidence="3">Alpha beta-hydrolase</fullName>
    </submittedName>
</protein>
<dbReference type="OrthoDB" id="420264at2759"/>
<evidence type="ECO:0000256" key="2">
    <source>
        <dbReference type="SAM" id="MobiDB-lite"/>
    </source>
</evidence>
<evidence type="ECO:0000313" key="3">
    <source>
        <dbReference type="EMBL" id="KAA6407306.1"/>
    </source>
</evidence>
<evidence type="ECO:0000256" key="1">
    <source>
        <dbReference type="ARBA" id="ARBA00010515"/>
    </source>
</evidence>
<comment type="caution">
    <text evidence="3">The sequence shown here is derived from an EMBL/GenBank/DDBJ whole genome shotgun (WGS) entry which is preliminary data.</text>
</comment>
<dbReference type="InterPro" id="IPR002168">
    <property type="entry name" value="Lipase_GDXG_HIS_AS"/>
</dbReference>
<dbReference type="Proteomes" id="UP000324767">
    <property type="component" value="Unassembled WGS sequence"/>
</dbReference>
<dbReference type="EMBL" id="VXIT01000018">
    <property type="protein sequence ID" value="KAA6407306.1"/>
    <property type="molecule type" value="Genomic_DNA"/>
</dbReference>
<dbReference type="PROSITE" id="PS01173">
    <property type="entry name" value="LIPASE_GDXG_HIS"/>
    <property type="match status" value="1"/>
</dbReference>
<organism evidence="3 4">
    <name type="scientific">Lasallia pustulata</name>
    <dbReference type="NCBI Taxonomy" id="136370"/>
    <lineage>
        <taxon>Eukaryota</taxon>
        <taxon>Fungi</taxon>
        <taxon>Dikarya</taxon>
        <taxon>Ascomycota</taxon>
        <taxon>Pezizomycotina</taxon>
        <taxon>Lecanoromycetes</taxon>
        <taxon>OSLEUM clade</taxon>
        <taxon>Umbilicariomycetidae</taxon>
        <taxon>Umbilicariales</taxon>
        <taxon>Umbilicariaceae</taxon>
        <taxon>Lasallia</taxon>
    </lineage>
</organism>
<keyword evidence="3" id="KW-0378">Hydrolase</keyword>
<evidence type="ECO:0000313" key="4">
    <source>
        <dbReference type="Proteomes" id="UP000324767"/>
    </source>
</evidence>
<gene>
    <name evidence="3" type="ORF">FRX48_08854</name>
</gene>
<feature type="region of interest" description="Disordered" evidence="2">
    <location>
        <begin position="61"/>
        <end position="80"/>
    </location>
</feature>
<accession>A0A5M8PE93</accession>
<comment type="similarity">
    <text evidence="1">Belongs to the 'GDXG' lipolytic enzyme family.</text>
</comment>